<dbReference type="Pfam" id="PF01757">
    <property type="entry name" value="Acyl_transf_3"/>
    <property type="match status" value="1"/>
</dbReference>
<keyword evidence="10" id="KW-0012">Acyltransferase</keyword>
<comment type="subcellular location">
    <subcellularLocation>
        <location evidence="1">Cell membrane</location>
        <topology evidence="1">Multi-pass membrane protein</topology>
    </subcellularLocation>
</comment>
<feature type="domain" description="Acyltransferase 3" evidence="9">
    <location>
        <begin position="12"/>
        <end position="331"/>
    </location>
</feature>
<evidence type="ECO:0000256" key="3">
    <source>
        <dbReference type="ARBA" id="ARBA00022475"/>
    </source>
</evidence>
<dbReference type="PANTHER" id="PTHR40074:SF2">
    <property type="entry name" value="O-ACETYLTRANSFERASE WECH"/>
    <property type="match status" value="1"/>
</dbReference>
<keyword evidence="6 8" id="KW-0472">Membrane</keyword>
<feature type="transmembrane region" description="Helical" evidence="8">
    <location>
        <begin position="254"/>
        <end position="272"/>
    </location>
</feature>
<feature type="transmembrane region" description="Helical" evidence="8">
    <location>
        <begin position="86"/>
        <end position="105"/>
    </location>
</feature>
<evidence type="ECO:0000256" key="6">
    <source>
        <dbReference type="ARBA" id="ARBA00023136"/>
    </source>
</evidence>
<keyword evidence="4 8" id="KW-0812">Transmembrane</keyword>
<evidence type="ECO:0000256" key="7">
    <source>
        <dbReference type="SAM" id="MobiDB-lite"/>
    </source>
</evidence>
<protein>
    <submittedName>
        <fullName evidence="10">Acyltransferase family protein</fullName>
    </submittedName>
</protein>
<keyword evidence="3" id="KW-1003">Cell membrane</keyword>
<evidence type="ECO:0000259" key="9">
    <source>
        <dbReference type="Pfam" id="PF01757"/>
    </source>
</evidence>
<dbReference type="EMBL" id="JAHQCR010000047">
    <property type="protein sequence ID" value="MBU9722056.1"/>
    <property type="molecule type" value="Genomic_DNA"/>
</dbReference>
<evidence type="ECO:0000256" key="1">
    <source>
        <dbReference type="ARBA" id="ARBA00004651"/>
    </source>
</evidence>
<sequence length="375" mass="44039">MMKSSLINEIFIMRSIACLSIVFLHAIGIGLEAIPAENIGANTAVLFDSINVFLYFGTPMFIFISEFLIAYSYRNKPIPDNFLKKRFKWIFLPFLFMAFFYSIPYMTSFSDWGIKFLLNAVIGDFHGYFVLIIFQFYFLHLLLYKTLKRAKPQLVLGISFLITFGYLSIFNFTTALNIPFGDYIWDRFFWVPFLGWAFYFTLGFYCGFYYEKFIVFLDKYKVWIITAPVVSTFTLLFLYHNNILIEHSSKRVDMIFHTTAITLFMFYMVRLIRNIPSTLVSISQYSFGIYLLHMFYMNVIDYVYQLYYPKIFGFLYIVLLFLFSTFLSVATIHYMNKWKYGQYLVGKVGIGTSTKPTLKQEPARTPAHGSLSKSS</sequence>
<dbReference type="InterPro" id="IPR002656">
    <property type="entry name" value="Acyl_transf_3_dom"/>
</dbReference>
<feature type="transmembrane region" description="Helical" evidence="8">
    <location>
        <begin position="279"/>
        <end position="299"/>
    </location>
</feature>
<feature type="transmembrane region" description="Helical" evidence="8">
    <location>
        <begin position="188"/>
        <end position="210"/>
    </location>
</feature>
<accession>A0ABS6JVD9</accession>
<dbReference type="GO" id="GO:0016746">
    <property type="term" value="F:acyltransferase activity"/>
    <property type="evidence" value="ECO:0007669"/>
    <property type="project" value="UniProtKB-KW"/>
</dbReference>
<dbReference type="PANTHER" id="PTHR40074">
    <property type="entry name" value="O-ACETYLTRANSFERASE WECH"/>
    <property type="match status" value="1"/>
</dbReference>
<feature type="transmembrane region" description="Helical" evidence="8">
    <location>
        <begin position="222"/>
        <end position="239"/>
    </location>
</feature>
<feature type="transmembrane region" description="Helical" evidence="8">
    <location>
        <begin position="125"/>
        <end position="143"/>
    </location>
</feature>
<comment type="similarity">
    <text evidence="2">Belongs to the acyltransferase 3 family.</text>
</comment>
<keyword evidence="5 8" id="KW-1133">Transmembrane helix</keyword>
<keyword evidence="11" id="KW-1185">Reference proteome</keyword>
<feature type="region of interest" description="Disordered" evidence="7">
    <location>
        <begin position="356"/>
        <end position="375"/>
    </location>
</feature>
<organism evidence="10 11">
    <name type="scientific">Evansella alkalicola</name>
    <dbReference type="NCBI Taxonomy" id="745819"/>
    <lineage>
        <taxon>Bacteria</taxon>
        <taxon>Bacillati</taxon>
        <taxon>Bacillota</taxon>
        <taxon>Bacilli</taxon>
        <taxon>Bacillales</taxon>
        <taxon>Bacillaceae</taxon>
        <taxon>Evansella</taxon>
    </lineage>
</organism>
<evidence type="ECO:0000256" key="5">
    <source>
        <dbReference type="ARBA" id="ARBA00022989"/>
    </source>
</evidence>
<feature type="transmembrane region" description="Helical" evidence="8">
    <location>
        <begin position="155"/>
        <end position="176"/>
    </location>
</feature>
<evidence type="ECO:0000256" key="2">
    <source>
        <dbReference type="ARBA" id="ARBA00007400"/>
    </source>
</evidence>
<name>A0ABS6JVD9_9BACI</name>
<gene>
    <name evidence="10" type="ORF">KS407_11480</name>
</gene>
<feature type="transmembrane region" description="Helical" evidence="8">
    <location>
        <begin position="311"/>
        <end position="334"/>
    </location>
</feature>
<keyword evidence="10" id="KW-0808">Transferase</keyword>
<dbReference type="RefSeq" id="WP_088075273.1">
    <property type="nucleotide sequence ID" value="NZ_JAHQCR010000047.1"/>
</dbReference>
<comment type="caution">
    <text evidence="10">The sequence shown here is derived from an EMBL/GenBank/DDBJ whole genome shotgun (WGS) entry which is preliminary data.</text>
</comment>
<evidence type="ECO:0000313" key="11">
    <source>
        <dbReference type="Proteomes" id="UP000790580"/>
    </source>
</evidence>
<feature type="transmembrane region" description="Helical" evidence="8">
    <location>
        <begin position="52"/>
        <end position="74"/>
    </location>
</feature>
<proteinExistence type="inferred from homology"/>
<evidence type="ECO:0000313" key="10">
    <source>
        <dbReference type="EMBL" id="MBU9722056.1"/>
    </source>
</evidence>
<reference evidence="10 11" key="1">
    <citation type="submission" date="2021-06" db="EMBL/GenBank/DDBJ databases">
        <title>Bacillus sp. RD4P76, an endophyte from a halophyte.</title>
        <authorList>
            <person name="Sun J.-Q."/>
        </authorList>
    </citation>
    <scope>NUCLEOTIDE SEQUENCE [LARGE SCALE GENOMIC DNA]</scope>
    <source>
        <strain evidence="10 11">JCM 17098</strain>
    </source>
</reference>
<dbReference type="Proteomes" id="UP000790580">
    <property type="component" value="Unassembled WGS sequence"/>
</dbReference>
<evidence type="ECO:0000256" key="8">
    <source>
        <dbReference type="SAM" id="Phobius"/>
    </source>
</evidence>
<evidence type="ECO:0000256" key="4">
    <source>
        <dbReference type="ARBA" id="ARBA00022692"/>
    </source>
</evidence>